<evidence type="ECO:0000313" key="3">
    <source>
        <dbReference type="Proteomes" id="UP000007879"/>
    </source>
</evidence>
<evidence type="ECO:0000313" key="2">
    <source>
        <dbReference type="EnsemblMetazoa" id="XP_019863224.1"/>
    </source>
</evidence>
<dbReference type="KEGG" id="aqu:109592126"/>
<reference evidence="2" key="2">
    <citation type="submission" date="2024-06" db="UniProtKB">
        <authorList>
            <consortium name="EnsemblMetazoa"/>
        </authorList>
    </citation>
    <scope>IDENTIFICATION</scope>
</reference>
<dbReference type="EnsemblMetazoa" id="XM_020007665.1">
    <property type="protein sequence ID" value="XP_019863224.1"/>
    <property type="gene ID" value="LOC109592126"/>
</dbReference>
<accession>A0AAN0K1J8</accession>
<protein>
    <recommendedName>
        <fullName evidence="4">Ig-like domain-containing protein</fullName>
    </recommendedName>
</protein>
<sequence>MVWEVSCIIFYALVLSSSASTVILSPSGNNATFCLGQTGHFTCEVSGPVLFWEYTGYAGVGFSTGALTTRLLGPDIEVELLSVCSAPEPFVRSMATVTVTSSINGTQLLCRSSVYRIGTPSKEVDFYVLSKLLKYTL</sequence>
<name>A0AAN0K1J8_AMPQE</name>
<keyword evidence="1" id="KW-0732">Signal</keyword>
<dbReference type="Proteomes" id="UP000007879">
    <property type="component" value="Unassembled WGS sequence"/>
</dbReference>
<feature type="chain" id="PRO_5042860232" description="Ig-like domain-containing protein" evidence="1">
    <location>
        <begin position="20"/>
        <end position="137"/>
    </location>
</feature>
<dbReference type="GeneID" id="109592126"/>
<evidence type="ECO:0008006" key="4">
    <source>
        <dbReference type="Google" id="ProtNLM"/>
    </source>
</evidence>
<dbReference type="AlphaFoldDB" id="A0AAN0K1J8"/>
<reference evidence="3" key="1">
    <citation type="journal article" date="2010" name="Nature">
        <title>The Amphimedon queenslandica genome and the evolution of animal complexity.</title>
        <authorList>
            <person name="Srivastava M."/>
            <person name="Simakov O."/>
            <person name="Chapman J."/>
            <person name="Fahey B."/>
            <person name="Gauthier M.E."/>
            <person name="Mitros T."/>
            <person name="Richards G.S."/>
            <person name="Conaco C."/>
            <person name="Dacre M."/>
            <person name="Hellsten U."/>
            <person name="Larroux C."/>
            <person name="Putnam N.H."/>
            <person name="Stanke M."/>
            <person name="Adamska M."/>
            <person name="Darling A."/>
            <person name="Degnan S.M."/>
            <person name="Oakley T.H."/>
            <person name="Plachetzki D.C."/>
            <person name="Zhai Y."/>
            <person name="Adamski M."/>
            <person name="Calcino A."/>
            <person name="Cummins S.F."/>
            <person name="Goodstein D.M."/>
            <person name="Harris C."/>
            <person name="Jackson D.J."/>
            <person name="Leys S.P."/>
            <person name="Shu S."/>
            <person name="Woodcroft B.J."/>
            <person name="Vervoort M."/>
            <person name="Kosik K.S."/>
            <person name="Manning G."/>
            <person name="Degnan B.M."/>
            <person name="Rokhsar D.S."/>
        </authorList>
    </citation>
    <scope>NUCLEOTIDE SEQUENCE [LARGE SCALE GENOMIC DNA]</scope>
</reference>
<organism evidence="2 3">
    <name type="scientific">Amphimedon queenslandica</name>
    <name type="common">Sponge</name>
    <dbReference type="NCBI Taxonomy" id="400682"/>
    <lineage>
        <taxon>Eukaryota</taxon>
        <taxon>Metazoa</taxon>
        <taxon>Porifera</taxon>
        <taxon>Demospongiae</taxon>
        <taxon>Heteroscleromorpha</taxon>
        <taxon>Haplosclerida</taxon>
        <taxon>Niphatidae</taxon>
        <taxon>Amphimedon</taxon>
    </lineage>
</organism>
<proteinExistence type="predicted"/>
<feature type="signal peptide" evidence="1">
    <location>
        <begin position="1"/>
        <end position="19"/>
    </location>
</feature>
<keyword evidence="3" id="KW-1185">Reference proteome</keyword>
<dbReference type="RefSeq" id="XP_019863224.1">
    <property type="nucleotide sequence ID" value="XM_020007665.1"/>
</dbReference>
<evidence type="ECO:0000256" key="1">
    <source>
        <dbReference type="SAM" id="SignalP"/>
    </source>
</evidence>